<dbReference type="PANTHER" id="PTHR31793">
    <property type="entry name" value="4-HYDROXYBENZOYL-COA THIOESTERASE FAMILY MEMBER"/>
    <property type="match status" value="1"/>
</dbReference>
<dbReference type="SUPFAM" id="SSF54637">
    <property type="entry name" value="Thioesterase/thiol ester dehydrase-isomerase"/>
    <property type="match status" value="1"/>
</dbReference>
<dbReference type="Pfam" id="PF13279">
    <property type="entry name" value="4HBT_2"/>
    <property type="match status" value="1"/>
</dbReference>
<dbReference type="CDD" id="cd00586">
    <property type="entry name" value="4HBT"/>
    <property type="match status" value="1"/>
</dbReference>
<dbReference type="InterPro" id="IPR029069">
    <property type="entry name" value="HotDog_dom_sf"/>
</dbReference>
<organism evidence="3 4">
    <name type="scientific">Cribrihabitans marinus</name>
    <dbReference type="NCBI Taxonomy" id="1227549"/>
    <lineage>
        <taxon>Bacteria</taxon>
        <taxon>Pseudomonadati</taxon>
        <taxon>Pseudomonadota</taxon>
        <taxon>Alphaproteobacteria</taxon>
        <taxon>Rhodobacterales</taxon>
        <taxon>Paracoccaceae</taxon>
        <taxon>Cribrihabitans</taxon>
    </lineage>
</organism>
<dbReference type="GO" id="GO:0047617">
    <property type="term" value="F:fatty acyl-CoA hydrolase activity"/>
    <property type="evidence" value="ECO:0007669"/>
    <property type="project" value="TreeGrafter"/>
</dbReference>
<reference evidence="3 4" key="1">
    <citation type="submission" date="2016-10" db="EMBL/GenBank/DDBJ databases">
        <authorList>
            <person name="de Groot N.N."/>
        </authorList>
    </citation>
    <scope>NUCLEOTIDE SEQUENCE [LARGE SCALE GENOMIC DNA]</scope>
    <source>
        <strain evidence="3 4">DSM 29340</strain>
    </source>
</reference>
<dbReference type="Gene3D" id="3.10.129.10">
    <property type="entry name" value="Hotdog Thioesterase"/>
    <property type="match status" value="1"/>
</dbReference>
<dbReference type="PANTHER" id="PTHR31793:SF27">
    <property type="entry name" value="NOVEL THIOESTERASE SUPERFAMILY DOMAIN AND SAPOSIN A-TYPE DOMAIN CONTAINING PROTEIN (0610012H03RIK)"/>
    <property type="match status" value="1"/>
</dbReference>
<dbReference type="RefSeq" id="WP_092363834.1">
    <property type="nucleotide sequence ID" value="NZ_BMGV01000003.1"/>
</dbReference>
<comment type="similarity">
    <text evidence="1">Belongs to the 4-hydroxybenzoyl-CoA thioesterase family.</text>
</comment>
<keyword evidence="2 3" id="KW-0378">Hydrolase</keyword>
<evidence type="ECO:0000313" key="4">
    <source>
        <dbReference type="Proteomes" id="UP000199379"/>
    </source>
</evidence>
<accession>A0A1H6VVR4</accession>
<evidence type="ECO:0000256" key="1">
    <source>
        <dbReference type="ARBA" id="ARBA00005953"/>
    </source>
</evidence>
<dbReference type="InterPro" id="IPR050563">
    <property type="entry name" value="4-hydroxybenzoyl-CoA_TE"/>
</dbReference>
<sequence>MTLPYHTPLTDAQQRQLGLDHPQPFAVADRVRFAELDALNHVNNKAYLEWFETVRVAYFKQLCAHHYEGRPAPRMVIRNADIHYVQEMVMDEDYVVTVRVTGYRTTSFVMEHQLWSGGSLRARMTGVMVTLLPDGSGRYPLPEALVAEFRERDGAQPA</sequence>
<dbReference type="AlphaFoldDB" id="A0A1H6VVR4"/>
<gene>
    <name evidence="3" type="ORF">SAMN05444007_103296</name>
</gene>
<keyword evidence="4" id="KW-1185">Reference proteome</keyword>
<evidence type="ECO:0000313" key="3">
    <source>
        <dbReference type="EMBL" id="SEJ08719.1"/>
    </source>
</evidence>
<evidence type="ECO:0000256" key="2">
    <source>
        <dbReference type="ARBA" id="ARBA00022801"/>
    </source>
</evidence>
<dbReference type="Proteomes" id="UP000199379">
    <property type="component" value="Unassembled WGS sequence"/>
</dbReference>
<protein>
    <submittedName>
        <fullName evidence="3">Acyl-CoA thioester hydrolase</fullName>
    </submittedName>
</protein>
<dbReference type="EMBL" id="FNYD01000003">
    <property type="protein sequence ID" value="SEJ08719.1"/>
    <property type="molecule type" value="Genomic_DNA"/>
</dbReference>
<dbReference type="STRING" id="1227549.SAMN05444007_103296"/>
<dbReference type="OrthoDB" id="9801517at2"/>
<name>A0A1H6VVR4_9RHOB</name>
<proteinExistence type="inferred from homology"/>